<feature type="binding site" evidence="11">
    <location>
        <position position="148"/>
    </location>
    <ligand>
        <name>ATP</name>
        <dbReference type="ChEBI" id="CHEBI:30616"/>
    </ligand>
</feature>
<evidence type="ECO:0000256" key="1">
    <source>
        <dbReference type="ARBA" id="ARBA00004496"/>
    </source>
</evidence>
<keyword evidence="7 11" id="KW-0418">Kinase</keyword>
<keyword evidence="9 11" id="KW-0665">Pyrimidine biosynthesis</keyword>
<feature type="binding site" evidence="11">
    <location>
        <position position="49"/>
    </location>
    <ligand>
        <name>ATP</name>
        <dbReference type="ChEBI" id="CHEBI:30616"/>
    </ligand>
</feature>
<accession>A0AA37BTD0</accession>
<feature type="binding site" evidence="11">
    <location>
        <begin position="113"/>
        <end position="119"/>
    </location>
    <ligand>
        <name>UMP</name>
        <dbReference type="ChEBI" id="CHEBI:57865"/>
    </ligand>
</feature>
<dbReference type="EMBL" id="BMNY01000003">
    <property type="protein sequence ID" value="GGM79105.1"/>
    <property type="molecule type" value="Genomic_DNA"/>
</dbReference>
<proteinExistence type="inferred from homology"/>
<keyword evidence="14" id="KW-1185">Reference proteome</keyword>
<dbReference type="PANTHER" id="PTHR42833:SF4">
    <property type="entry name" value="URIDYLATE KINASE PUMPKIN, CHLOROPLASTIC"/>
    <property type="match status" value="1"/>
</dbReference>
<comment type="caution">
    <text evidence="11">Lacks conserved residue(s) required for the propagation of feature annotation.</text>
</comment>
<feature type="binding site" evidence="11">
    <location>
        <position position="66"/>
    </location>
    <ligand>
        <name>UMP</name>
        <dbReference type="ChEBI" id="CHEBI:57865"/>
    </ligand>
</feature>
<dbReference type="RefSeq" id="WP_188681776.1">
    <property type="nucleotide sequence ID" value="NZ_BMNY01000003.1"/>
</dbReference>
<sequence length="224" mass="23799">MKCVVISLGGSIVSRPSLDVQFIRDLSSVLRDLPVDRVGIVVGGGALAREYIGALRPAGVNENVLDEIGIHATRMNALAIASLLDGAPTEIPENINDAAKLLRQERYVVMGGTEPGHTTDTVSALLAERIGSRVMINATSVDGVYTADPRKDRGARKLRSLTYEEAIELAMREASGAGQHVFMDITALTIARRSSIRVHVIDGRDLGAYVKASSGEEHGGTVIG</sequence>
<comment type="similarity">
    <text evidence="3 11">Belongs to the UMP kinase family.</text>
</comment>
<keyword evidence="5 11" id="KW-0808">Transferase</keyword>
<dbReference type="GO" id="GO:0005524">
    <property type="term" value="F:ATP binding"/>
    <property type="evidence" value="ECO:0007669"/>
    <property type="project" value="UniProtKB-KW"/>
</dbReference>
<evidence type="ECO:0000259" key="12">
    <source>
        <dbReference type="Pfam" id="PF00696"/>
    </source>
</evidence>
<dbReference type="AlphaFoldDB" id="A0AA37BTD0"/>
<dbReference type="InterPro" id="IPR011817">
    <property type="entry name" value="Uridylate_kinase"/>
</dbReference>
<evidence type="ECO:0000256" key="2">
    <source>
        <dbReference type="ARBA" id="ARBA00004791"/>
    </source>
</evidence>
<keyword evidence="8 11" id="KW-0067">ATP-binding</keyword>
<dbReference type="EC" id="2.7.4.22" evidence="11"/>
<evidence type="ECO:0000256" key="10">
    <source>
        <dbReference type="ARBA" id="ARBA00047767"/>
    </source>
</evidence>
<comment type="activity regulation">
    <text evidence="11">Inhibited by UTP.</text>
</comment>
<evidence type="ECO:0000256" key="6">
    <source>
        <dbReference type="ARBA" id="ARBA00022741"/>
    </source>
</evidence>
<dbReference type="Proteomes" id="UP000632195">
    <property type="component" value="Unassembled WGS sequence"/>
</dbReference>
<feature type="binding site" evidence="11">
    <location>
        <position position="139"/>
    </location>
    <ligand>
        <name>ATP</name>
        <dbReference type="ChEBI" id="CHEBI:30616"/>
    </ligand>
</feature>
<dbReference type="InterPro" id="IPR001048">
    <property type="entry name" value="Asp/Glu/Uridylate_kinase"/>
</dbReference>
<dbReference type="GO" id="GO:0044210">
    <property type="term" value="P:'de novo' CTP biosynthetic process"/>
    <property type="evidence" value="ECO:0007669"/>
    <property type="project" value="UniProtKB-UniRule"/>
</dbReference>
<reference evidence="13" key="1">
    <citation type="journal article" date="2014" name="Int. J. Syst. Evol. Microbiol.">
        <title>Complete genome sequence of Corynebacterium casei LMG S-19264T (=DSM 44701T), isolated from a smear-ripened cheese.</title>
        <authorList>
            <consortium name="US DOE Joint Genome Institute (JGI-PGF)"/>
            <person name="Walter F."/>
            <person name="Albersmeier A."/>
            <person name="Kalinowski J."/>
            <person name="Ruckert C."/>
        </authorList>
    </citation>
    <scope>NUCLEOTIDE SEQUENCE</scope>
    <source>
        <strain evidence="13">JCM 13583</strain>
    </source>
</reference>
<dbReference type="InterPro" id="IPR036393">
    <property type="entry name" value="AceGlu_kinase-like_sf"/>
</dbReference>
<dbReference type="PIRSF" id="PIRSF005650">
    <property type="entry name" value="Uridylate_kin"/>
    <property type="match status" value="1"/>
</dbReference>
<evidence type="ECO:0000256" key="9">
    <source>
        <dbReference type="ARBA" id="ARBA00022975"/>
    </source>
</evidence>
<comment type="catalytic activity">
    <reaction evidence="10 11">
        <text>UMP + ATP = UDP + ADP</text>
        <dbReference type="Rhea" id="RHEA:24400"/>
        <dbReference type="ChEBI" id="CHEBI:30616"/>
        <dbReference type="ChEBI" id="CHEBI:57865"/>
        <dbReference type="ChEBI" id="CHEBI:58223"/>
        <dbReference type="ChEBI" id="CHEBI:456216"/>
        <dbReference type="EC" id="2.7.4.22"/>
    </reaction>
</comment>
<dbReference type="GO" id="GO:0033862">
    <property type="term" value="F:UMP kinase activity"/>
    <property type="evidence" value="ECO:0007669"/>
    <property type="project" value="UniProtKB-EC"/>
</dbReference>
<comment type="pathway">
    <text evidence="2 11">Pyrimidine metabolism; CTP biosynthesis via de novo pathway; UDP from UMP (UMPK route): step 1/1.</text>
</comment>
<evidence type="ECO:0000256" key="4">
    <source>
        <dbReference type="ARBA" id="ARBA00022490"/>
    </source>
</evidence>
<evidence type="ECO:0000313" key="13">
    <source>
        <dbReference type="EMBL" id="GGM79105.1"/>
    </source>
</evidence>
<evidence type="ECO:0000256" key="11">
    <source>
        <dbReference type="HAMAP-Rule" id="MF_01220"/>
    </source>
</evidence>
<dbReference type="Gene3D" id="3.40.1160.10">
    <property type="entry name" value="Acetylglutamate kinase-like"/>
    <property type="match status" value="1"/>
</dbReference>
<keyword evidence="6 11" id="KW-0547">Nucleotide-binding</keyword>
<dbReference type="InterPro" id="IPR011818">
    <property type="entry name" value="Uridylate_kinase_arch/spir"/>
</dbReference>
<evidence type="ECO:0000256" key="5">
    <source>
        <dbReference type="ARBA" id="ARBA00022679"/>
    </source>
</evidence>
<reference evidence="13" key="2">
    <citation type="submission" date="2022-09" db="EMBL/GenBank/DDBJ databases">
        <authorList>
            <person name="Sun Q."/>
            <person name="Ohkuma M."/>
        </authorList>
    </citation>
    <scope>NUCLEOTIDE SEQUENCE</scope>
    <source>
        <strain evidence="13">JCM 13583</strain>
    </source>
</reference>
<evidence type="ECO:0000313" key="14">
    <source>
        <dbReference type="Proteomes" id="UP000632195"/>
    </source>
</evidence>
<feature type="binding site" evidence="11">
    <location>
        <position position="145"/>
    </location>
    <ligand>
        <name>ATP</name>
        <dbReference type="ChEBI" id="CHEBI:30616"/>
    </ligand>
</feature>
<gene>
    <name evidence="11" type="primary">pyrH</name>
    <name evidence="13" type="ORF">GCM10007108_16600</name>
</gene>
<evidence type="ECO:0000256" key="8">
    <source>
        <dbReference type="ARBA" id="ARBA00022840"/>
    </source>
</evidence>
<dbReference type="SUPFAM" id="SSF53633">
    <property type="entry name" value="Carbamate kinase-like"/>
    <property type="match status" value="1"/>
</dbReference>
<comment type="caution">
    <text evidence="13">The sequence shown here is derived from an EMBL/GenBank/DDBJ whole genome shotgun (WGS) entry which is preliminary data.</text>
</comment>
<feature type="binding site" evidence="11">
    <location>
        <position position="45"/>
    </location>
    <ligand>
        <name>ATP</name>
        <dbReference type="ChEBI" id="CHEBI:30616"/>
    </ligand>
</feature>
<dbReference type="CDD" id="cd04253">
    <property type="entry name" value="AAK_UMPK-PyrH-Pf"/>
    <property type="match status" value="1"/>
</dbReference>
<dbReference type="Pfam" id="PF00696">
    <property type="entry name" value="AA_kinase"/>
    <property type="match status" value="1"/>
</dbReference>
<protein>
    <recommendedName>
        <fullName evidence="11">Uridylate kinase</fullName>
        <shortName evidence="11">UK</shortName>
        <ecNumber evidence="11">2.7.4.22</ecNumber>
    </recommendedName>
    <alternativeName>
        <fullName evidence="11">Uridine monophosphate kinase</fullName>
        <shortName evidence="11">UMP kinase</shortName>
        <shortName evidence="11">UMPK</shortName>
    </alternativeName>
</protein>
<comment type="subcellular location">
    <subcellularLocation>
        <location evidence="1 11">Cytoplasm</location>
    </subcellularLocation>
</comment>
<evidence type="ECO:0000256" key="3">
    <source>
        <dbReference type="ARBA" id="ARBA00007614"/>
    </source>
</evidence>
<organism evidence="13 14">
    <name type="scientific">Thermogymnomonas acidicola</name>
    <dbReference type="NCBI Taxonomy" id="399579"/>
    <lineage>
        <taxon>Archaea</taxon>
        <taxon>Methanobacteriati</taxon>
        <taxon>Thermoplasmatota</taxon>
        <taxon>Thermoplasmata</taxon>
        <taxon>Thermoplasmatales</taxon>
        <taxon>Thermogymnomonas</taxon>
    </lineage>
</organism>
<evidence type="ECO:0000256" key="7">
    <source>
        <dbReference type="ARBA" id="ARBA00022777"/>
    </source>
</evidence>
<dbReference type="GO" id="GO:0005737">
    <property type="term" value="C:cytoplasm"/>
    <property type="evidence" value="ECO:0007669"/>
    <property type="project" value="UniProtKB-SubCell"/>
</dbReference>
<comment type="subunit">
    <text evidence="11">Homohexamer.</text>
</comment>
<comment type="function">
    <text evidence="11">Catalyzes the reversible phosphorylation of UMP to UDP.</text>
</comment>
<dbReference type="PANTHER" id="PTHR42833">
    <property type="entry name" value="URIDYLATE KINASE"/>
    <property type="match status" value="1"/>
</dbReference>
<name>A0AA37BTD0_9ARCH</name>
<keyword evidence="4 11" id="KW-0963">Cytoplasm</keyword>
<dbReference type="GO" id="GO:0006225">
    <property type="term" value="P:UDP biosynthetic process"/>
    <property type="evidence" value="ECO:0007669"/>
    <property type="project" value="TreeGrafter"/>
</dbReference>
<dbReference type="HAMAP" id="MF_01220_A">
    <property type="entry name" value="PyrH_A"/>
    <property type="match status" value="1"/>
</dbReference>
<feature type="binding site" evidence="11">
    <location>
        <position position="44"/>
    </location>
    <ligand>
        <name>UMP</name>
        <dbReference type="ChEBI" id="CHEBI:57865"/>
    </ligand>
</feature>
<feature type="domain" description="Aspartate/glutamate/uridylate kinase" evidence="12">
    <location>
        <begin position="2"/>
        <end position="202"/>
    </location>
</feature>
<dbReference type="NCBIfam" id="TIGR02076">
    <property type="entry name" value="pyrH_arch"/>
    <property type="match status" value="1"/>
</dbReference>
<feature type="binding site" evidence="11">
    <location>
        <begin position="10"/>
        <end position="11"/>
    </location>
    <ligand>
        <name>ATP</name>
        <dbReference type="ChEBI" id="CHEBI:30616"/>
    </ligand>
</feature>